<name>A0A414FW70_9BACT</name>
<organism evidence="1 2">
    <name type="scientific">Phocaeicola plebeius</name>
    <dbReference type="NCBI Taxonomy" id="310297"/>
    <lineage>
        <taxon>Bacteria</taxon>
        <taxon>Pseudomonadati</taxon>
        <taxon>Bacteroidota</taxon>
        <taxon>Bacteroidia</taxon>
        <taxon>Bacteroidales</taxon>
        <taxon>Bacteroidaceae</taxon>
        <taxon>Phocaeicola</taxon>
    </lineage>
</organism>
<accession>A0A414FW70</accession>
<dbReference type="Pfam" id="PF14307">
    <property type="entry name" value="Glyco_tran_WbsX"/>
    <property type="match status" value="1"/>
</dbReference>
<dbReference type="InterPro" id="IPR032719">
    <property type="entry name" value="WbsX"/>
</dbReference>
<comment type="caution">
    <text evidence="1">The sequence shown here is derived from an EMBL/GenBank/DDBJ whole genome shotgun (WGS) entry which is preliminary data.</text>
</comment>
<dbReference type="CDD" id="cd11579">
    <property type="entry name" value="Glyco_tran_WbsX"/>
    <property type="match status" value="1"/>
</dbReference>
<dbReference type="AlphaFoldDB" id="A0A414FW70"/>
<sequence>MGKDSNPLILAYYLPQFHPFKENEEWWGKGFTEWTNVGKAKPLYKGHYQPKVPADLGYYDLRLPIIAEQQANLAREAGVSGFCYWHYWFGDGKELMEMPFYRAVETGKPDFPFCLGWANESWMAKLWNKNGATGKTLIEQKYTGKEDNELHFNRYKKAFSDSRYIKVNGRPFFLIYRPLDFYNIKEFMQQWNTLLQKEGIADSFYFVAHARNESECDSLVSLGFDAINIFPLQRTPKNSKEFFKELYNKFHKRITGIPRLINYKDIINTTWNDEYEAKENFMPTLIPNWDHSPRSGKHALILNNSTPENWRKHIQTILQGVSRKNNKIIMLKSWNEWGEGNYMEPDLKYGKAYINILKEELDKFNK</sequence>
<evidence type="ECO:0000313" key="1">
    <source>
        <dbReference type="EMBL" id="RHD55460.1"/>
    </source>
</evidence>
<protein>
    <submittedName>
        <fullName evidence="1">Lipopolysaccharide biosynthesis protein</fullName>
    </submittedName>
</protein>
<dbReference type="EMBL" id="QSJG01000009">
    <property type="protein sequence ID" value="RHD55460.1"/>
    <property type="molecule type" value="Genomic_DNA"/>
</dbReference>
<dbReference type="Gene3D" id="3.20.20.80">
    <property type="entry name" value="Glycosidases"/>
    <property type="match status" value="1"/>
</dbReference>
<dbReference type="PANTHER" id="PTHR41244:SF1">
    <property type="entry name" value="GLYCOSYLTRANSFERASE"/>
    <property type="match status" value="1"/>
</dbReference>
<dbReference type="Proteomes" id="UP000284361">
    <property type="component" value="Unassembled WGS sequence"/>
</dbReference>
<proteinExistence type="predicted"/>
<dbReference type="PANTHER" id="PTHR41244">
    <property type="entry name" value="RHAMNAN SYNTHESIS F"/>
    <property type="match status" value="1"/>
</dbReference>
<gene>
    <name evidence="1" type="ORF">DW789_06420</name>
</gene>
<evidence type="ECO:0000313" key="2">
    <source>
        <dbReference type="Proteomes" id="UP000284361"/>
    </source>
</evidence>
<reference evidence="1 2" key="1">
    <citation type="submission" date="2018-08" db="EMBL/GenBank/DDBJ databases">
        <title>A genome reference for cultivated species of the human gut microbiota.</title>
        <authorList>
            <person name="Zou Y."/>
            <person name="Xue W."/>
            <person name="Luo G."/>
        </authorList>
    </citation>
    <scope>NUCLEOTIDE SEQUENCE [LARGE SCALE GENOMIC DNA]</scope>
    <source>
        <strain evidence="1 2">AM31-10</strain>
    </source>
</reference>